<dbReference type="Gene3D" id="1.20.144.10">
    <property type="entry name" value="Phosphatidic acid phosphatase type 2/haloperoxidase"/>
    <property type="match status" value="1"/>
</dbReference>
<protein>
    <submittedName>
        <fullName evidence="2">PAP2 superfamily protein</fullName>
    </submittedName>
</protein>
<dbReference type="Pfam" id="PF01569">
    <property type="entry name" value="PAP2"/>
    <property type="match status" value="1"/>
</dbReference>
<dbReference type="InterPro" id="IPR036938">
    <property type="entry name" value="PAP2/HPO_sf"/>
</dbReference>
<dbReference type="Proteomes" id="UP000184109">
    <property type="component" value="Unassembled WGS sequence"/>
</dbReference>
<name>A0A1M5WE49_9FLAO</name>
<dbReference type="CDD" id="cd01610">
    <property type="entry name" value="PAP2_like"/>
    <property type="match status" value="1"/>
</dbReference>
<sequence length="310" mass="35189">MYKDNKLRAMKKICIGLLIVPFLLNAQEIHKSYFPRTLNLAGNVIKTSFKTIPSDFVYMGKNVSEDWKKTALYTGIVGALVLVDKPVTQFYQEEIETRIDYTIPRFSNIDFPWLEGNDAYMFYAMAGTYVGSFFGGYEKGQYAAINGFKALGYSILVSQVILKTIFGRARPYNSLKDKNADFDSATDNPFDFFNSRNGDHIYGNFSGTSLPSLHATAFFAMAKVFQMEFDNYWIPYGFMTAVFLAEIKEHRHWVSDMVAGGIIGTVIGRSIVRSSWRARGILPNKEKEISFQWMPSISSRYNGLTLVATF</sequence>
<gene>
    <name evidence="2" type="ORF">SAMN05444281_2331</name>
</gene>
<evidence type="ECO:0000259" key="1">
    <source>
        <dbReference type="SMART" id="SM00014"/>
    </source>
</evidence>
<dbReference type="SUPFAM" id="SSF48317">
    <property type="entry name" value="Acid phosphatase/Vanadium-dependent haloperoxidase"/>
    <property type="match status" value="1"/>
</dbReference>
<evidence type="ECO:0000313" key="3">
    <source>
        <dbReference type="Proteomes" id="UP000184109"/>
    </source>
</evidence>
<dbReference type="InterPro" id="IPR000326">
    <property type="entry name" value="PAP2/HPO"/>
</dbReference>
<dbReference type="AlphaFoldDB" id="A0A1M5WE49"/>
<proteinExistence type="predicted"/>
<evidence type="ECO:0000313" key="2">
    <source>
        <dbReference type="EMBL" id="SHH85504.1"/>
    </source>
</evidence>
<keyword evidence="3" id="KW-1185">Reference proteome</keyword>
<dbReference type="SMART" id="SM00014">
    <property type="entry name" value="acidPPc"/>
    <property type="match status" value="1"/>
</dbReference>
<dbReference type="EMBL" id="FQXQ01000005">
    <property type="protein sequence ID" value="SHH85504.1"/>
    <property type="molecule type" value="Genomic_DNA"/>
</dbReference>
<organism evidence="2 3">
    <name type="scientific">Wenyingzhuangia marina</name>
    <dbReference type="NCBI Taxonomy" id="1195760"/>
    <lineage>
        <taxon>Bacteria</taxon>
        <taxon>Pseudomonadati</taxon>
        <taxon>Bacteroidota</taxon>
        <taxon>Flavobacteriia</taxon>
        <taxon>Flavobacteriales</taxon>
        <taxon>Flavobacteriaceae</taxon>
        <taxon>Wenyingzhuangia</taxon>
    </lineage>
</organism>
<accession>A0A1M5WE49</accession>
<dbReference type="STRING" id="1195760.SAMN05444281_2331"/>
<feature type="domain" description="Phosphatidic acid phosphatase type 2/haloperoxidase" evidence="1">
    <location>
        <begin position="146"/>
        <end position="272"/>
    </location>
</feature>
<reference evidence="3" key="1">
    <citation type="submission" date="2016-11" db="EMBL/GenBank/DDBJ databases">
        <authorList>
            <person name="Varghese N."/>
            <person name="Submissions S."/>
        </authorList>
    </citation>
    <scope>NUCLEOTIDE SEQUENCE [LARGE SCALE GENOMIC DNA]</scope>
    <source>
        <strain evidence="3">DSM 100572</strain>
    </source>
</reference>